<keyword evidence="1" id="KW-1133">Transmembrane helix</keyword>
<keyword evidence="1" id="KW-0472">Membrane</keyword>
<evidence type="ECO:0000259" key="2">
    <source>
        <dbReference type="Pfam" id="PF10988"/>
    </source>
</evidence>
<evidence type="ECO:0000313" key="3">
    <source>
        <dbReference type="EMBL" id="ALK84255.1"/>
    </source>
</evidence>
<feature type="domain" description="Putative auto-transporter adhesin head GIN" evidence="2">
    <location>
        <begin position="64"/>
        <end position="248"/>
    </location>
</feature>
<dbReference type="InterPro" id="IPR021255">
    <property type="entry name" value="DUF2807"/>
</dbReference>
<evidence type="ECO:0000256" key="1">
    <source>
        <dbReference type="SAM" id="Phobius"/>
    </source>
</evidence>
<accession>A0A0P0LQC2</accession>
<dbReference type="Pfam" id="PF10988">
    <property type="entry name" value="DUF2807"/>
    <property type="match status" value="1"/>
</dbReference>
<dbReference type="Proteomes" id="UP000061587">
    <property type="component" value="Chromosome"/>
</dbReference>
<dbReference type="Gene3D" id="2.160.20.120">
    <property type="match status" value="1"/>
</dbReference>
<evidence type="ECO:0000313" key="4">
    <source>
        <dbReference type="Proteomes" id="UP000061587"/>
    </source>
</evidence>
<reference evidence="3 4" key="2">
    <citation type="journal article" date="2016" name="Genome Biol. Evol.">
        <title>Extensive mobilome-driven genome diversification in mouse gut-associated Bacteroides vulgatus mpk.</title>
        <authorList>
            <person name="Lange A."/>
            <person name="Beier S."/>
            <person name="Steimle A."/>
            <person name="Autenrieth I.B."/>
            <person name="Huson D.H."/>
            <person name="Frick J.S."/>
        </authorList>
    </citation>
    <scope>NUCLEOTIDE SEQUENCE [LARGE SCALE GENOMIC DNA]</scope>
    <source>
        <strain evidence="4">mpk</strain>
    </source>
</reference>
<dbReference type="PANTHER" id="PTHR39200:SF1">
    <property type="entry name" value="AUTO-TRANSPORTER ADHESIN HEAD GIN DOMAIN-CONTAINING PROTEIN-RELATED"/>
    <property type="match status" value="1"/>
</dbReference>
<feature type="transmembrane region" description="Helical" evidence="1">
    <location>
        <begin position="27"/>
        <end position="46"/>
    </location>
</feature>
<reference evidence="4" key="1">
    <citation type="submission" date="2015-10" db="EMBL/GenBank/DDBJ databases">
        <title>Extensive mobilome-driven genome diversification in gut-associated Bacteroides vulgatus mpk.</title>
        <authorList>
            <person name="Beier S."/>
            <person name="Lange A."/>
            <person name="Huson D.H."/>
            <person name="Frick J.-S."/>
            <person name="Autenrieth I.B."/>
        </authorList>
    </citation>
    <scope>NUCLEOTIDE SEQUENCE [LARGE SCALE GENOMIC DNA]</scope>
    <source>
        <strain evidence="4">mpk</strain>
    </source>
</reference>
<dbReference type="PATRIC" id="fig|821.40.peg.1969"/>
<organism evidence="3 4">
    <name type="scientific">Phocaeicola vulgatus</name>
    <name type="common">Bacteroides vulgatus</name>
    <dbReference type="NCBI Taxonomy" id="821"/>
    <lineage>
        <taxon>Bacteria</taxon>
        <taxon>Pseudomonadati</taxon>
        <taxon>Bacteroidota</taxon>
        <taxon>Bacteroidia</taxon>
        <taxon>Bacteroidales</taxon>
        <taxon>Bacteroidaceae</taxon>
        <taxon>Phocaeicola</taxon>
    </lineage>
</organism>
<protein>
    <recommendedName>
        <fullName evidence="2">Putative auto-transporter adhesin head GIN domain-containing protein</fullName>
    </recommendedName>
</protein>
<dbReference type="PANTHER" id="PTHR39200">
    <property type="entry name" value="HYPOTHETICAL EXPORTED PROTEIN"/>
    <property type="match status" value="1"/>
</dbReference>
<dbReference type="EMBL" id="CP013020">
    <property type="protein sequence ID" value="ALK84255.1"/>
    <property type="molecule type" value="Genomic_DNA"/>
</dbReference>
<dbReference type="AlphaFoldDB" id="A0A0P0LQC2"/>
<proteinExistence type="predicted"/>
<keyword evidence="1" id="KW-0812">Transmembrane</keyword>
<sequence length="264" mass="28570">MQLSRNLHRLINRNQLNIYITMRTKTIYFFSLFLTITMMTGCFHISSGPKPSKSKMTKKYSVTPFNKIENKAPANIVFTQGNVTKVEADGPDNYIPQLIVMVKDSTLSISMDKDKFKNFKSSKINISITSPVLCNIKQRGVGSIYLKDSVKVTDLSISAEGVGSIEANALMARCIKVSQEGVGSINLKGQAGHATYYLEGVGSLKAKDMIVSDVVVEQNGVGSVSCYASGTINISAQGVGSVNYYGDPRVTGLKKSGIGSVKSK</sequence>
<name>A0A0P0LQC2_PHOVU</name>
<gene>
    <name evidence="3" type="ORF">BvMPK_1650</name>
</gene>